<dbReference type="EMBL" id="WJXW01000005">
    <property type="protein sequence ID" value="KAF9735732.1"/>
    <property type="molecule type" value="Genomic_DNA"/>
</dbReference>
<evidence type="ECO:0000313" key="14">
    <source>
        <dbReference type="Proteomes" id="UP000756921"/>
    </source>
</evidence>
<feature type="compositionally biased region" description="Basic and acidic residues" evidence="10">
    <location>
        <begin position="324"/>
        <end position="341"/>
    </location>
</feature>
<feature type="region of interest" description="Disordered" evidence="10">
    <location>
        <begin position="1"/>
        <end position="20"/>
    </location>
</feature>
<feature type="domain" description="TFIIF beta subunit HTH" evidence="11">
    <location>
        <begin position="265"/>
        <end position="323"/>
    </location>
</feature>
<keyword evidence="14" id="KW-1185">Reference proteome</keyword>
<dbReference type="InterPro" id="IPR040450">
    <property type="entry name" value="TFIIF_beta_HTH"/>
</dbReference>
<feature type="compositionally biased region" description="Acidic residues" evidence="10">
    <location>
        <begin position="342"/>
        <end position="358"/>
    </location>
</feature>
<dbReference type="GO" id="GO:0006367">
    <property type="term" value="P:transcription initiation at RNA polymerase II promoter"/>
    <property type="evidence" value="ECO:0007669"/>
    <property type="project" value="InterPro"/>
</dbReference>
<evidence type="ECO:0000256" key="1">
    <source>
        <dbReference type="ARBA" id="ARBA00004123"/>
    </source>
</evidence>
<evidence type="ECO:0000256" key="2">
    <source>
        <dbReference type="ARBA" id="ARBA00009543"/>
    </source>
</evidence>
<dbReference type="FunFam" id="1.10.10.10:FF:000035">
    <property type="entry name" value="General transcription factor IIF subunit 2"/>
    <property type="match status" value="1"/>
</dbReference>
<evidence type="ECO:0000259" key="11">
    <source>
        <dbReference type="Pfam" id="PF02270"/>
    </source>
</evidence>
<dbReference type="PANTHER" id="PTHR10445:SF0">
    <property type="entry name" value="GENERAL TRANSCRIPTION FACTOR IIF SUBUNIT 2"/>
    <property type="match status" value="1"/>
</dbReference>
<keyword evidence="4" id="KW-0805">Transcription regulation</keyword>
<protein>
    <recommendedName>
        <fullName evidence="3">Transcription initiation factor IIF subunit beta</fullName>
    </recommendedName>
    <alternativeName>
        <fullName evidence="9">TFIIF medium subunit</fullName>
    </alternativeName>
    <alternativeName>
        <fullName evidence="8">TFIIF-beta</fullName>
    </alternativeName>
</protein>
<dbReference type="Pfam" id="PF02270">
    <property type="entry name" value="TFIIF_beta"/>
    <property type="match status" value="1"/>
</dbReference>
<evidence type="ECO:0000256" key="6">
    <source>
        <dbReference type="ARBA" id="ARBA00023163"/>
    </source>
</evidence>
<keyword evidence="5" id="KW-0238">DNA-binding</keyword>
<evidence type="ECO:0000256" key="9">
    <source>
        <dbReference type="ARBA" id="ARBA00081863"/>
    </source>
</evidence>
<dbReference type="InterPro" id="IPR036390">
    <property type="entry name" value="WH_DNA-bd_sf"/>
</dbReference>
<dbReference type="InterPro" id="IPR040504">
    <property type="entry name" value="TFIIF_beta_N"/>
</dbReference>
<evidence type="ECO:0000256" key="10">
    <source>
        <dbReference type="SAM" id="MobiDB-lite"/>
    </source>
</evidence>
<dbReference type="AlphaFoldDB" id="A0A9P6GHJ1"/>
<dbReference type="Gene3D" id="1.10.10.10">
    <property type="entry name" value="Winged helix-like DNA-binding domain superfamily/Winged helix DNA-binding domain"/>
    <property type="match status" value="1"/>
</dbReference>
<evidence type="ECO:0000256" key="4">
    <source>
        <dbReference type="ARBA" id="ARBA00023015"/>
    </source>
</evidence>
<comment type="similarity">
    <text evidence="2">Belongs to the TFIIF beta subunit family.</text>
</comment>
<name>A0A9P6GHJ1_9PLEO</name>
<sequence length="358" mass="40660">MMKTEGGSPSFGEGGYMDDEFYEDTGELSLPREGEKHVMIARIPDWLYDHLTTWDKFLAQPGDDNEKITLGEVLSLPPDNPYDRKKAQKDGKKPPVKQQGPPEPPSMRIFFNSEWNKVTKLPTAYEIEGQTVNDTLLNNTYVFTEKDLPGYKHNGAGHNKPNTSNGAVQDPKARVKKSKYKKAIPKQTALIGSVNTQYLAKPLNTAEFIAFNTARTKEAIQGRNSSTNIMTEIVDEVTVMNNLQNHFDGFVRPDKKRKSQQNKFARLPRNELIDILHAAFDAHMYWPMRALKAHTKQPEAYLKEVLPSLANLIKSGSYASLWKRDDSYNRPSQHDGIADIKIEDDDDDEEEEEMEDVV</sequence>
<evidence type="ECO:0000256" key="7">
    <source>
        <dbReference type="ARBA" id="ARBA00023242"/>
    </source>
</evidence>
<dbReference type="OrthoDB" id="26094at2759"/>
<gene>
    <name evidence="13" type="ORF">PMIN01_05647</name>
</gene>
<evidence type="ECO:0000259" key="12">
    <source>
        <dbReference type="Pfam" id="PF17683"/>
    </source>
</evidence>
<feature type="region of interest" description="Disordered" evidence="10">
    <location>
        <begin position="324"/>
        <end position="358"/>
    </location>
</feature>
<dbReference type="SUPFAM" id="SSF46785">
    <property type="entry name" value="Winged helix' DNA-binding domain"/>
    <property type="match status" value="1"/>
</dbReference>
<dbReference type="GO" id="GO:0005674">
    <property type="term" value="C:transcription factor TFIIF complex"/>
    <property type="evidence" value="ECO:0007669"/>
    <property type="project" value="InterPro"/>
</dbReference>
<dbReference type="InterPro" id="IPR003196">
    <property type="entry name" value="TFIIF_beta"/>
</dbReference>
<feature type="region of interest" description="Disordered" evidence="10">
    <location>
        <begin position="72"/>
        <end position="107"/>
    </location>
</feature>
<dbReference type="Pfam" id="PF17683">
    <property type="entry name" value="TFIIF_beta_N"/>
    <property type="match status" value="1"/>
</dbReference>
<organism evidence="13 14">
    <name type="scientific">Paraphaeosphaeria minitans</name>
    <dbReference type="NCBI Taxonomy" id="565426"/>
    <lineage>
        <taxon>Eukaryota</taxon>
        <taxon>Fungi</taxon>
        <taxon>Dikarya</taxon>
        <taxon>Ascomycota</taxon>
        <taxon>Pezizomycotina</taxon>
        <taxon>Dothideomycetes</taxon>
        <taxon>Pleosporomycetidae</taxon>
        <taxon>Pleosporales</taxon>
        <taxon>Massarineae</taxon>
        <taxon>Didymosphaeriaceae</taxon>
        <taxon>Paraphaeosphaeria</taxon>
    </lineage>
</organism>
<dbReference type="InterPro" id="IPR036388">
    <property type="entry name" value="WH-like_DNA-bd_sf"/>
</dbReference>
<comment type="subcellular location">
    <subcellularLocation>
        <location evidence="1">Nucleus</location>
    </subcellularLocation>
</comment>
<feature type="domain" description="TFIIF beta subunit N-terminal" evidence="12">
    <location>
        <begin position="36"/>
        <end position="202"/>
    </location>
</feature>
<dbReference type="PANTHER" id="PTHR10445">
    <property type="entry name" value="GENERAL TRANSCRIPTION FACTOR IIF SUBUNIT 2"/>
    <property type="match status" value="1"/>
</dbReference>
<comment type="caution">
    <text evidence="13">The sequence shown here is derived from an EMBL/GenBank/DDBJ whole genome shotgun (WGS) entry which is preliminary data.</text>
</comment>
<feature type="region of interest" description="Disordered" evidence="10">
    <location>
        <begin position="156"/>
        <end position="175"/>
    </location>
</feature>
<keyword evidence="6" id="KW-0804">Transcription</keyword>
<feature type="compositionally biased region" description="Basic and acidic residues" evidence="10">
    <location>
        <begin position="81"/>
        <end position="93"/>
    </location>
</feature>
<reference evidence="13" key="1">
    <citation type="journal article" date="2020" name="Mol. Plant Microbe Interact.">
        <title>Genome Sequence of the Biocontrol Agent Coniothyrium minitans strain Conio (IMI 134523).</title>
        <authorList>
            <person name="Patel D."/>
            <person name="Shittu T.A."/>
            <person name="Baroncelli R."/>
            <person name="Muthumeenakshi S."/>
            <person name="Osborne T.H."/>
            <person name="Janganan T.K."/>
            <person name="Sreenivasaprasad S."/>
        </authorList>
    </citation>
    <scope>NUCLEOTIDE SEQUENCE</scope>
    <source>
        <strain evidence="13">Conio</strain>
    </source>
</reference>
<accession>A0A9P6GHJ1</accession>
<proteinExistence type="inferred from homology"/>
<evidence type="ECO:0000256" key="3">
    <source>
        <dbReference type="ARBA" id="ARBA00021453"/>
    </source>
</evidence>
<keyword evidence="7" id="KW-0539">Nucleus</keyword>
<evidence type="ECO:0000256" key="8">
    <source>
        <dbReference type="ARBA" id="ARBA00081473"/>
    </source>
</evidence>
<evidence type="ECO:0000256" key="5">
    <source>
        <dbReference type="ARBA" id="ARBA00023125"/>
    </source>
</evidence>
<dbReference type="Proteomes" id="UP000756921">
    <property type="component" value="Unassembled WGS sequence"/>
</dbReference>
<dbReference type="GO" id="GO:0003677">
    <property type="term" value="F:DNA binding"/>
    <property type="evidence" value="ECO:0007669"/>
    <property type="project" value="UniProtKB-KW"/>
</dbReference>
<evidence type="ECO:0000313" key="13">
    <source>
        <dbReference type="EMBL" id="KAF9735732.1"/>
    </source>
</evidence>